<evidence type="ECO:0000313" key="13">
    <source>
        <dbReference type="Proteomes" id="UP001055712"/>
    </source>
</evidence>
<dbReference type="CDD" id="cd00883">
    <property type="entry name" value="beta_CA_cladeA"/>
    <property type="match status" value="1"/>
</dbReference>
<dbReference type="OrthoDB" id="10248475at2759"/>
<evidence type="ECO:0000256" key="2">
    <source>
        <dbReference type="ARBA" id="ARBA00012925"/>
    </source>
</evidence>
<reference evidence="12" key="2">
    <citation type="submission" date="2020-11" db="EMBL/GenBank/DDBJ databases">
        <authorList>
            <person name="Cecchin M."/>
            <person name="Marcolungo L."/>
            <person name="Rossato M."/>
            <person name="Girolomoni L."/>
            <person name="Cosentino E."/>
            <person name="Cuine S."/>
            <person name="Li-Beisson Y."/>
            <person name="Delledonne M."/>
            <person name="Ballottari M."/>
        </authorList>
    </citation>
    <scope>NUCLEOTIDE SEQUENCE</scope>
    <source>
        <strain evidence="12">211/11P</strain>
        <tissue evidence="12">Whole cell</tissue>
    </source>
</reference>
<feature type="binding site" evidence="9">
    <location>
        <position position="97"/>
    </location>
    <ligand>
        <name>Zn(2+)</name>
        <dbReference type="ChEBI" id="CHEBI:29105"/>
    </ligand>
</feature>
<accession>A0A9D4TTN0</accession>
<dbReference type="SUPFAM" id="SSF53056">
    <property type="entry name" value="beta-carbonic anhydrase, cab"/>
    <property type="match status" value="1"/>
</dbReference>
<keyword evidence="13" id="KW-1185">Reference proteome</keyword>
<evidence type="ECO:0000256" key="5">
    <source>
        <dbReference type="ARBA" id="ARBA00022833"/>
    </source>
</evidence>
<dbReference type="AlphaFoldDB" id="A0A9D4TTN0"/>
<dbReference type="FunFam" id="3.40.1050.10:FF:000001">
    <property type="entry name" value="Carbonic anhydrase"/>
    <property type="match status" value="1"/>
</dbReference>
<dbReference type="GO" id="GO:0004089">
    <property type="term" value="F:carbonate dehydratase activity"/>
    <property type="evidence" value="ECO:0007669"/>
    <property type="project" value="UniProtKB-UniRule"/>
</dbReference>
<dbReference type="GO" id="GO:0008270">
    <property type="term" value="F:zinc ion binding"/>
    <property type="evidence" value="ECO:0007669"/>
    <property type="project" value="UniProtKB-UniRule"/>
</dbReference>
<feature type="binding site" evidence="9">
    <location>
        <position position="95"/>
    </location>
    <ligand>
        <name>Zn(2+)</name>
        <dbReference type="ChEBI" id="CHEBI:29105"/>
    </ligand>
</feature>
<dbReference type="PROSITE" id="PS00704">
    <property type="entry name" value="PROK_CO2_ANHYDRASE_1"/>
    <property type="match status" value="1"/>
</dbReference>
<dbReference type="Pfam" id="PF00484">
    <property type="entry name" value="Pro_CA"/>
    <property type="match status" value="1"/>
</dbReference>
<organism evidence="12 13">
    <name type="scientific">Chlorella vulgaris</name>
    <name type="common">Green alga</name>
    <dbReference type="NCBI Taxonomy" id="3077"/>
    <lineage>
        <taxon>Eukaryota</taxon>
        <taxon>Viridiplantae</taxon>
        <taxon>Chlorophyta</taxon>
        <taxon>core chlorophytes</taxon>
        <taxon>Trebouxiophyceae</taxon>
        <taxon>Chlorellales</taxon>
        <taxon>Chlorellaceae</taxon>
        <taxon>Chlorella clade</taxon>
        <taxon>Chlorella</taxon>
    </lineage>
</organism>
<evidence type="ECO:0000256" key="4">
    <source>
        <dbReference type="ARBA" id="ARBA00022723"/>
    </source>
</evidence>
<feature type="binding site" evidence="9">
    <location>
        <position position="154"/>
    </location>
    <ligand>
        <name>Zn(2+)</name>
        <dbReference type="ChEBI" id="CHEBI:29105"/>
    </ligand>
</feature>
<keyword evidence="5 9" id="KW-0862">Zinc</keyword>
<dbReference type="InterPro" id="IPR036874">
    <property type="entry name" value="Carbonic_anhydrase_sf"/>
</dbReference>
<evidence type="ECO:0000256" key="6">
    <source>
        <dbReference type="ARBA" id="ARBA00023239"/>
    </source>
</evidence>
<evidence type="ECO:0000256" key="7">
    <source>
        <dbReference type="ARBA" id="ARBA00031969"/>
    </source>
</evidence>
<reference evidence="12" key="1">
    <citation type="journal article" date="2019" name="Plant J.">
        <title>Chlorella vulgaris genome assembly and annotation reveals the molecular basis for metabolic acclimation to high light conditions.</title>
        <authorList>
            <person name="Cecchin M."/>
            <person name="Marcolungo L."/>
            <person name="Rossato M."/>
            <person name="Girolomoni L."/>
            <person name="Cosentino E."/>
            <person name="Cuine S."/>
            <person name="Li-Beisson Y."/>
            <person name="Delledonne M."/>
            <person name="Ballottari M."/>
        </authorList>
    </citation>
    <scope>NUCLEOTIDE SEQUENCE</scope>
    <source>
        <strain evidence="12">211/11P</strain>
    </source>
</reference>
<dbReference type="InterPro" id="IPR015892">
    <property type="entry name" value="Carbonic_anhydrase_CS"/>
</dbReference>
<comment type="catalytic activity">
    <reaction evidence="8 10">
        <text>hydrogencarbonate + H(+) = CO2 + H2O</text>
        <dbReference type="Rhea" id="RHEA:10748"/>
        <dbReference type="ChEBI" id="CHEBI:15377"/>
        <dbReference type="ChEBI" id="CHEBI:15378"/>
        <dbReference type="ChEBI" id="CHEBI:16526"/>
        <dbReference type="ChEBI" id="CHEBI:17544"/>
        <dbReference type="EC" id="4.2.1.1"/>
    </reaction>
</comment>
<keyword evidence="4 9" id="KW-0479">Metal-binding</keyword>
<proteinExistence type="inferred from homology"/>
<comment type="similarity">
    <text evidence="1 10">Belongs to the beta-class carbonic anhydrase family.</text>
</comment>
<dbReference type="EMBL" id="SIDB01000003">
    <property type="protein sequence ID" value="KAI3434420.1"/>
    <property type="molecule type" value="Genomic_DNA"/>
</dbReference>
<dbReference type="Gene3D" id="3.40.1050.10">
    <property type="entry name" value="Carbonic anhydrase"/>
    <property type="match status" value="1"/>
</dbReference>
<evidence type="ECO:0000256" key="3">
    <source>
        <dbReference type="ARBA" id="ARBA00014628"/>
    </source>
</evidence>
<name>A0A9D4TTN0_CHLVU</name>
<evidence type="ECO:0000256" key="1">
    <source>
        <dbReference type="ARBA" id="ARBA00006217"/>
    </source>
</evidence>
<dbReference type="InterPro" id="IPR001765">
    <property type="entry name" value="Carbonic_anhydrase"/>
</dbReference>
<evidence type="ECO:0000256" key="8">
    <source>
        <dbReference type="ARBA" id="ARBA00048348"/>
    </source>
</evidence>
<evidence type="ECO:0000256" key="11">
    <source>
        <dbReference type="SAM" id="MobiDB-lite"/>
    </source>
</evidence>
<comment type="caution">
    <text evidence="12">The sequence shown here is derived from an EMBL/GenBank/DDBJ whole genome shotgun (WGS) entry which is preliminary data.</text>
</comment>
<dbReference type="PANTHER" id="PTHR11002:SF76">
    <property type="entry name" value="CARBONIC ANHYDRASE"/>
    <property type="match status" value="1"/>
</dbReference>
<evidence type="ECO:0000256" key="9">
    <source>
        <dbReference type="PIRSR" id="PIRSR601765-1"/>
    </source>
</evidence>
<dbReference type="SMART" id="SM00947">
    <property type="entry name" value="Pro_CA"/>
    <property type="match status" value="1"/>
</dbReference>
<gene>
    <name evidence="12" type="ORF">D9Q98_002498</name>
</gene>
<protein>
    <recommendedName>
        <fullName evidence="3 10">Carbonic anhydrase</fullName>
        <ecNumber evidence="2 10">4.2.1.1</ecNumber>
    </recommendedName>
    <alternativeName>
        <fullName evidence="7 10">Carbonate dehydratase</fullName>
    </alternativeName>
</protein>
<evidence type="ECO:0000313" key="12">
    <source>
        <dbReference type="EMBL" id="KAI3434420.1"/>
    </source>
</evidence>
<feature type="region of interest" description="Disordered" evidence="11">
    <location>
        <begin position="295"/>
        <end position="319"/>
    </location>
</feature>
<feature type="binding site" evidence="9">
    <location>
        <position position="151"/>
    </location>
    <ligand>
        <name>Zn(2+)</name>
        <dbReference type="ChEBI" id="CHEBI:29105"/>
    </ligand>
</feature>
<comment type="function">
    <text evidence="10">Reversible hydration of carbon dioxide.</text>
</comment>
<dbReference type="PANTHER" id="PTHR11002">
    <property type="entry name" value="CARBONIC ANHYDRASE"/>
    <property type="match status" value="1"/>
</dbReference>
<keyword evidence="6 10" id="KW-0456">Lyase</keyword>
<dbReference type="Proteomes" id="UP001055712">
    <property type="component" value="Unassembled WGS sequence"/>
</dbReference>
<sequence>MQLASLLRRTLLKLGQRRFEGTATHGFEPRASLLAAIDPNMCNGDACTSRCAPEASLQGILASNRRWAEQQVARSPQFFSKLVDTQTPEWLWIGCSDSRVPANELLGLGPGEVFVQRNVGNLATHKDMNVMSCMEYGVTILKVKHIIVCGHYGCGAVQGALTLPCKTPGLVNLWIQDIRETRDKNIESLCKLKGVDQVNKLVELNVMQQVFNVCTSPIVQQAWDAGQPLAVHGLVYALTDGILKQLTPAITSLGDFEGFSQQNELDGLKHLSLSVLAHFSFEREVLKRASMSPEAVGGAGMPVSPDTSGSAAAEPVPAP</sequence>
<dbReference type="EC" id="4.2.1.1" evidence="2 10"/>
<comment type="cofactor">
    <cofactor evidence="9">
        <name>Zn(2+)</name>
        <dbReference type="ChEBI" id="CHEBI:29105"/>
    </cofactor>
    <text evidence="9">Binds 1 zinc ion per subunit.</text>
</comment>
<evidence type="ECO:0000256" key="10">
    <source>
        <dbReference type="RuleBase" id="RU003956"/>
    </source>
</evidence>
<dbReference type="GO" id="GO:0015976">
    <property type="term" value="P:carbon utilization"/>
    <property type="evidence" value="ECO:0007669"/>
    <property type="project" value="InterPro"/>
</dbReference>